<comment type="caution">
    <text evidence="2">The sequence shown here is derived from an EMBL/GenBank/DDBJ whole genome shotgun (WGS) entry which is preliminary data.</text>
</comment>
<evidence type="ECO:0000313" key="2">
    <source>
        <dbReference type="EMBL" id="EWT05288.1"/>
    </source>
</evidence>
<evidence type="ECO:0000259" key="1">
    <source>
        <dbReference type="Pfam" id="PF00561"/>
    </source>
</evidence>
<accession>W9GKC9</accession>
<dbReference type="Pfam" id="PF00561">
    <property type="entry name" value="Abhydrolase_1"/>
    <property type="match status" value="1"/>
</dbReference>
<dbReference type="PANTHER" id="PTHR43798:SF33">
    <property type="entry name" value="HYDROLASE, PUTATIVE (AFU_ORTHOLOGUE AFUA_2G14860)-RELATED"/>
    <property type="match status" value="1"/>
</dbReference>
<evidence type="ECO:0000313" key="3">
    <source>
        <dbReference type="Proteomes" id="UP000019494"/>
    </source>
</evidence>
<feature type="domain" description="AB hydrolase-1" evidence="1">
    <location>
        <begin position="31"/>
        <end position="139"/>
    </location>
</feature>
<dbReference type="InterPro" id="IPR050266">
    <property type="entry name" value="AB_hydrolase_sf"/>
</dbReference>
<dbReference type="Proteomes" id="UP000019494">
    <property type="component" value="Unassembled WGS sequence"/>
</dbReference>
<gene>
    <name evidence="2" type="ORF">N864_05775</name>
</gene>
<reference evidence="3" key="1">
    <citation type="submission" date="2013-08" db="EMBL/GenBank/DDBJ databases">
        <title>Intrasporangium oryzae NRRL B-24470.</title>
        <authorList>
            <person name="Liu H."/>
            <person name="Wang G."/>
        </authorList>
    </citation>
    <scope>NUCLEOTIDE SEQUENCE [LARGE SCALE GENOMIC DNA]</scope>
    <source>
        <strain evidence="3">Q5-1</strain>
    </source>
</reference>
<proteinExistence type="predicted"/>
<name>W9GKC9_9MICO</name>
<dbReference type="GO" id="GO:0016787">
    <property type="term" value="F:hydrolase activity"/>
    <property type="evidence" value="ECO:0007669"/>
    <property type="project" value="UniProtKB-KW"/>
</dbReference>
<organism evidence="2 3">
    <name type="scientific">Intrasporangium chromatireducens Q5-1</name>
    <dbReference type="NCBI Taxonomy" id="584657"/>
    <lineage>
        <taxon>Bacteria</taxon>
        <taxon>Bacillati</taxon>
        <taxon>Actinomycetota</taxon>
        <taxon>Actinomycetes</taxon>
        <taxon>Micrococcales</taxon>
        <taxon>Intrasporangiaceae</taxon>
        <taxon>Intrasporangium</taxon>
    </lineage>
</organism>
<dbReference type="GO" id="GO:0016020">
    <property type="term" value="C:membrane"/>
    <property type="evidence" value="ECO:0007669"/>
    <property type="project" value="TreeGrafter"/>
</dbReference>
<dbReference type="RefSeq" id="WP_034718003.1">
    <property type="nucleotide sequence ID" value="NZ_AWQS01000127.1"/>
</dbReference>
<dbReference type="Gene3D" id="3.40.50.1820">
    <property type="entry name" value="alpha/beta hydrolase"/>
    <property type="match status" value="1"/>
</dbReference>
<keyword evidence="3" id="KW-1185">Reference proteome</keyword>
<dbReference type="AlphaFoldDB" id="W9GKC9"/>
<dbReference type="SUPFAM" id="SSF53474">
    <property type="entry name" value="alpha/beta-Hydrolases"/>
    <property type="match status" value="1"/>
</dbReference>
<sequence>MTIEPAFVMELPVGSVGIHDLTVGTPADDAPVVLAVHGITANGLSWRKVADEVDRRHGSGAVRFLAPDLRGRAASAAAGGPYGLHTHVADLATIASIFGAQPVLVGHSMGAFIAGLALATHPGRFAGAVLVDGGLAFPTPPGLDIDAALKAVIGPAMDRLSMRFASPAAYVEFWSEHPAIGPALRGPAGDAVRAYLEHDLVPAEDGRWRSSCLIDAVRADGADVLADAETHGAVARAVRQGSDIEFIWAHRGLLDESQGLYDKDRLAALEVPAEVAVQDVDANHYTVILEDPGVTAIADAIDRRLDAGATVSEG</sequence>
<dbReference type="InterPro" id="IPR000073">
    <property type="entry name" value="AB_hydrolase_1"/>
</dbReference>
<dbReference type="PATRIC" id="fig|584657.3.peg.2834"/>
<dbReference type="OrthoDB" id="63962at2"/>
<keyword evidence="2" id="KW-0378">Hydrolase</keyword>
<dbReference type="EMBL" id="AWQS01000127">
    <property type="protein sequence ID" value="EWT05288.1"/>
    <property type="molecule type" value="Genomic_DNA"/>
</dbReference>
<dbReference type="InterPro" id="IPR029058">
    <property type="entry name" value="AB_hydrolase_fold"/>
</dbReference>
<protein>
    <submittedName>
        <fullName evidence="2">Alpha/beta hydrolase</fullName>
    </submittedName>
</protein>
<dbReference type="PANTHER" id="PTHR43798">
    <property type="entry name" value="MONOACYLGLYCEROL LIPASE"/>
    <property type="match status" value="1"/>
</dbReference>